<gene>
    <name evidence="1" type="ORF">FLONG3_6385</name>
</gene>
<sequence length="75" mass="8582">MYAQTHLQIPLFNLGYPDCINYRGTDSIVGPEITHGSDYQEHMKLDSAKKFTDAGVILLEFADWEKQVHDGGKYY</sequence>
<evidence type="ECO:0000313" key="2">
    <source>
        <dbReference type="Proteomes" id="UP000266234"/>
    </source>
</evidence>
<accession>A0A395SMN3</accession>
<comment type="caution">
    <text evidence="1">The sequence shown here is derived from an EMBL/GenBank/DDBJ whole genome shotgun (WGS) entry which is preliminary data.</text>
</comment>
<proteinExistence type="predicted"/>
<dbReference type="EMBL" id="PXOG01000143">
    <property type="protein sequence ID" value="RGP73349.1"/>
    <property type="molecule type" value="Genomic_DNA"/>
</dbReference>
<dbReference type="AlphaFoldDB" id="A0A395SMN3"/>
<reference evidence="1 2" key="1">
    <citation type="journal article" date="2018" name="PLoS Pathog.">
        <title>Evolution of structural diversity of trichothecenes, a family of toxins produced by plant pathogenic and entomopathogenic fungi.</title>
        <authorList>
            <person name="Proctor R.H."/>
            <person name="McCormick S.P."/>
            <person name="Kim H.S."/>
            <person name="Cardoza R.E."/>
            <person name="Stanley A.M."/>
            <person name="Lindo L."/>
            <person name="Kelly A."/>
            <person name="Brown D.W."/>
            <person name="Lee T."/>
            <person name="Vaughan M.M."/>
            <person name="Alexander N.J."/>
            <person name="Busman M."/>
            <person name="Gutierrez S."/>
        </authorList>
    </citation>
    <scope>NUCLEOTIDE SEQUENCE [LARGE SCALE GENOMIC DNA]</scope>
    <source>
        <strain evidence="1 2">NRRL 20695</strain>
    </source>
</reference>
<name>A0A395SMN3_9HYPO</name>
<protein>
    <submittedName>
        <fullName evidence="1">Endothelin-converting enzyme 1</fullName>
    </submittedName>
</protein>
<organism evidence="1 2">
    <name type="scientific">Fusarium longipes</name>
    <dbReference type="NCBI Taxonomy" id="694270"/>
    <lineage>
        <taxon>Eukaryota</taxon>
        <taxon>Fungi</taxon>
        <taxon>Dikarya</taxon>
        <taxon>Ascomycota</taxon>
        <taxon>Pezizomycotina</taxon>
        <taxon>Sordariomycetes</taxon>
        <taxon>Hypocreomycetidae</taxon>
        <taxon>Hypocreales</taxon>
        <taxon>Nectriaceae</taxon>
        <taxon>Fusarium</taxon>
    </lineage>
</organism>
<evidence type="ECO:0000313" key="1">
    <source>
        <dbReference type="EMBL" id="RGP73349.1"/>
    </source>
</evidence>
<keyword evidence="2" id="KW-1185">Reference proteome</keyword>
<dbReference type="Proteomes" id="UP000266234">
    <property type="component" value="Unassembled WGS sequence"/>
</dbReference>